<evidence type="ECO:0000313" key="3">
    <source>
        <dbReference type="EMBL" id="AQK49034.1"/>
    </source>
</evidence>
<feature type="region of interest" description="Disordered" evidence="1">
    <location>
        <begin position="1"/>
        <end position="27"/>
    </location>
</feature>
<name>C4J2L3_MAIZE</name>
<proteinExistence type="evidence at transcript level"/>
<dbReference type="AlphaFoldDB" id="C4J2L3"/>
<protein>
    <submittedName>
        <fullName evidence="2">Uncharacterized protein</fullName>
    </submittedName>
</protein>
<dbReference type="HOGENOM" id="CLU_1780157_0_0_1"/>
<dbReference type="InParanoid" id="C4J2L3"/>
<reference evidence="2" key="1">
    <citation type="journal article" date="2009" name="PLoS Genet.">
        <title>Sequencing, mapping, and analysis of 27,455 maize full-length cDNAs.</title>
        <authorList>
            <person name="Soderlund C."/>
            <person name="Descour A."/>
            <person name="Kudrna D."/>
            <person name="Bomhoff M."/>
            <person name="Boyd L."/>
            <person name="Currie J."/>
            <person name="Angelova A."/>
            <person name="Collura K."/>
            <person name="Wissotski M."/>
            <person name="Ashley E."/>
            <person name="Morrow D."/>
            <person name="Fernandes J."/>
            <person name="Walbot V."/>
            <person name="Yu Y."/>
        </authorList>
    </citation>
    <scope>NUCLEOTIDE SEQUENCE</scope>
    <source>
        <strain evidence="2">B73</strain>
    </source>
</reference>
<sequence>MAASRGVENRNEGGRDEADAPTVAGTGSSAGLQHGAVVAATGSSVGLQHSVVVAATAVLFLHGGTVLPLRRLSTPSSITRSRLGENPLPLLQQSKRGTRGVSSTTVAKSCVGPSRPDLADTEHLCLQAPPEQRRNRCPRSGSRAPR</sequence>
<reference evidence="2" key="2">
    <citation type="submission" date="2012-06" db="EMBL/GenBank/DDBJ databases">
        <authorList>
            <person name="Yu Y."/>
            <person name="Currie J."/>
            <person name="Lomeli R."/>
            <person name="Angelova A."/>
            <person name="Collura K."/>
            <person name="Wissotski M."/>
            <person name="Campos D."/>
            <person name="Kudrna D."/>
            <person name="Golser W."/>
            <person name="Ashely E."/>
            <person name="Descour A."/>
            <person name="Fernandes J."/>
            <person name="Soderlund C."/>
            <person name="Walbot V."/>
        </authorList>
    </citation>
    <scope>NUCLEOTIDE SEQUENCE</scope>
    <source>
        <strain evidence="2">B73</strain>
    </source>
</reference>
<accession>C4J2L3</accession>
<evidence type="ECO:0000313" key="2">
    <source>
        <dbReference type="EMBL" id="ACR35413.1"/>
    </source>
</evidence>
<dbReference type="EMBL" id="CM000780">
    <property type="protein sequence ID" value="AQK49034.1"/>
    <property type="molecule type" value="Genomic_DNA"/>
</dbReference>
<evidence type="ECO:0000256" key="1">
    <source>
        <dbReference type="SAM" id="MobiDB-lite"/>
    </source>
</evidence>
<reference evidence="3" key="3">
    <citation type="submission" date="2015-12" db="EMBL/GenBank/DDBJ databases">
        <title>Update maize B73 reference genome by single molecule sequencing technologies.</title>
        <authorList>
            <consortium name="Maize Genome Sequencing Project"/>
            <person name="Ware D."/>
        </authorList>
    </citation>
    <scope>NUCLEOTIDE SEQUENCE</scope>
    <source>
        <tissue evidence="3">Seedling</tissue>
    </source>
</reference>
<feature type="compositionally biased region" description="Basic and acidic residues" evidence="1">
    <location>
        <begin position="7"/>
        <end position="18"/>
    </location>
</feature>
<organism evidence="2">
    <name type="scientific">Zea mays</name>
    <name type="common">Maize</name>
    <dbReference type="NCBI Taxonomy" id="4577"/>
    <lineage>
        <taxon>Eukaryota</taxon>
        <taxon>Viridiplantae</taxon>
        <taxon>Streptophyta</taxon>
        <taxon>Embryophyta</taxon>
        <taxon>Tracheophyta</taxon>
        <taxon>Spermatophyta</taxon>
        <taxon>Magnoliopsida</taxon>
        <taxon>Liliopsida</taxon>
        <taxon>Poales</taxon>
        <taxon>Poaceae</taxon>
        <taxon>PACMAD clade</taxon>
        <taxon>Panicoideae</taxon>
        <taxon>Andropogonodae</taxon>
        <taxon>Andropogoneae</taxon>
        <taxon>Tripsacinae</taxon>
        <taxon>Zea</taxon>
    </lineage>
</organism>
<dbReference type="EMBL" id="BT085060">
    <property type="protein sequence ID" value="ACR35413.1"/>
    <property type="molecule type" value="mRNA"/>
</dbReference>
<feature type="compositionally biased region" description="Polar residues" evidence="1">
    <location>
        <begin position="91"/>
        <end position="107"/>
    </location>
</feature>
<dbReference type="PaxDb" id="4577-GRMZM5G866099_P01"/>
<feature type="region of interest" description="Disordered" evidence="1">
    <location>
        <begin position="78"/>
        <end position="146"/>
    </location>
</feature>
<gene>
    <name evidence="3" type="ORF">ZEAMMB73_Zm00001d048840</name>
</gene>